<proteinExistence type="predicted"/>
<dbReference type="Proteomes" id="UP000279833">
    <property type="component" value="Unassembled WGS sequence"/>
</dbReference>
<feature type="region of interest" description="Disordered" evidence="2">
    <location>
        <begin position="397"/>
        <end position="417"/>
    </location>
</feature>
<evidence type="ECO:0000313" key="4">
    <source>
        <dbReference type="Proteomes" id="UP000279833"/>
    </source>
</evidence>
<evidence type="ECO:0000256" key="1">
    <source>
        <dbReference type="SAM" id="Coils"/>
    </source>
</evidence>
<accession>A0A183KPP0</accession>
<gene>
    <name evidence="3" type="ORF">SCUD_LOCUS17021</name>
</gene>
<feature type="coiled-coil region" evidence="1">
    <location>
        <begin position="82"/>
        <end position="265"/>
    </location>
</feature>
<evidence type="ECO:0000313" key="3">
    <source>
        <dbReference type="EMBL" id="VDP62679.1"/>
    </source>
</evidence>
<dbReference type="PANTHER" id="PTHR45615:SF80">
    <property type="entry name" value="GRIP DOMAIN-CONTAINING PROTEIN"/>
    <property type="match status" value="1"/>
</dbReference>
<dbReference type="WBParaSite" id="SCUD_0001702501-mRNA-1">
    <property type="protein sequence ID" value="SCUD_0001702501-mRNA-1"/>
    <property type="gene ID" value="SCUD_0001702501"/>
</dbReference>
<dbReference type="SUPFAM" id="SSF90257">
    <property type="entry name" value="Myosin rod fragments"/>
    <property type="match status" value="1"/>
</dbReference>
<dbReference type="STRING" id="6186.A0A183KPP0"/>
<dbReference type="PANTHER" id="PTHR45615">
    <property type="entry name" value="MYOSIN HEAVY CHAIN, NON-MUSCLE"/>
    <property type="match status" value="1"/>
</dbReference>
<reference evidence="3 4" key="2">
    <citation type="submission" date="2018-11" db="EMBL/GenBank/DDBJ databases">
        <authorList>
            <consortium name="Pathogen Informatics"/>
        </authorList>
    </citation>
    <scope>NUCLEOTIDE SEQUENCE [LARGE SCALE GENOMIC DNA]</scope>
    <source>
        <strain evidence="3">Dakar</strain>
        <strain evidence="4">Dakar, Senegal</strain>
    </source>
</reference>
<keyword evidence="1" id="KW-0175">Coiled coil</keyword>
<sequence>MTEETVVEEINYEEQYGVLVEENKKLKIDISSLQLSNRSLVNQNRDEKKKVMDCRLQIADLEGRLKAFDATKQELADSQGQCERVRMTLESCEAKLADAERRADEASGLIKIKDSIIVKQSNFTKEIEERLRNITEERDNLLHKTSNLETELNIAIVRGEDADDLKERLKALQELFDNLVNDRSQTTSESGLAAANEYFKSEQAKSENRIAELKEVKSGLEQKIEELCGDKKQLQIQLEQQLDEYEKLGEKCATLEARIKEMAHSERRYGGGMLGGRLIGPTLPPWIADDKKLENDLERLSKTDPATLRAKVMELESQVNELNQLLTYREDVILRIHEEISKKASKLEAADVERSSLTAQISILKRELATAREDLARRGVGPIELETEIERLRSKRDREYQRRKRTETDLENMEKENQELKQRIKRLEEAAIATPPKPVSVLSLVNKSK</sequence>
<reference evidence="5" key="1">
    <citation type="submission" date="2016-06" db="UniProtKB">
        <authorList>
            <consortium name="WormBaseParasite"/>
        </authorList>
    </citation>
    <scope>IDENTIFICATION</scope>
</reference>
<dbReference type="EMBL" id="UZAK01039300">
    <property type="protein sequence ID" value="VDP62679.1"/>
    <property type="molecule type" value="Genomic_DNA"/>
</dbReference>
<keyword evidence="4" id="KW-1185">Reference proteome</keyword>
<organism evidence="5">
    <name type="scientific">Schistosoma curassoni</name>
    <dbReference type="NCBI Taxonomy" id="6186"/>
    <lineage>
        <taxon>Eukaryota</taxon>
        <taxon>Metazoa</taxon>
        <taxon>Spiralia</taxon>
        <taxon>Lophotrochozoa</taxon>
        <taxon>Platyhelminthes</taxon>
        <taxon>Trematoda</taxon>
        <taxon>Digenea</taxon>
        <taxon>Strigeidida</taxon>
        <taxon>Schistosomatoidea</taxon>
        <taxon>Schistosomatidae</taxon>
        <taxon>Schistosoma</taxon>
    </lineage>
</organism>
<dbReference type="AlphaFoldDB" id="A0A183KPP0"/>
<evidence type="ECO:0000256" key="2">
    <source>
        <dbReference type="SAM" id="MobiDB-lite"/>
    </source>
</evidence>
<name>A0A183KPP0_9TREM</name>
<protein>
    <submittedName>
        <fullName evidence="5">Myosin tail domain-containing protein</fullName>
    </submittedName>
</protein>
<evidence type="ECO:0000313" key="5">
    <source>
        <dbReference type="WBParaSite" id="SCUD_0001702501-mRNA-1"/>
    </source>
</evidence>